<dbReference type="STRING" id="181874.A0A409VSD9"/>
<dbReference type="AlphaFoldDB" id="A0A409VSD9"/>
<dbReference type="Proteomes" id="UP000284842">
    <property type="component" value="Unassembled WGS sequence"/>
</dbReference>
<feature type="compositionally biased region" description="Basic and acidic residues" evidence="1">
    <location>
        <begin position="67"/>
        <end position="82"/>
    </location>
</feature>
<dbReference type="InParanoid" id="A0A409VSD9"/>
<proteinExistence type="predicted"/>
<evidence type="ECO:0000313" key="2">
    <source>
        <dbReference type="EMBL" id="PPQ69184.1"/>
    </source>
</evidence>
<dbReference type="OrthoDB" id="2500073at2759"/>
<protein>
    <submittedName>
        <fullName evidence="2">Uncharacterized protein</fullName>
    </submittedName>
</protein>
<feature type="compositionally biased region" description="Polar residues" evidence="1">
    <location>
        <begin position="126"/>
        <end position="175"/>
    </location>
</feature>
<comment type="caution">
    <text evidence="2">The sequence shown here is derived from an EMBL/GenBank/DDBJ whole genome shotgun (WGS) entry which is preliminary data.</text>
</comment>
<accession>A0A409VSD9</accession>
<feature type="compositionally biased region" description="Basic and acidic residues" evidence="1">
    <location>
        <begin position="260"/>
        <end position="269"/>
    </location>
</feature>
<evidence type="ECO:0000256" key="1">
    <source>
        <dbReference type="SAM" id="MobiDB-lite"/>
    </source>
</evidence>
<feature type="region of interest" description="Disordered" evidence="1">
    <location>
        <begin position="1"/>
        <end position="36"/>
    </location>
</feature>
<name>A0A409VSD9_9AGAR</name>
<dbReference type="EMBL" id="NHTK01005991">
    <property type="protein sequence ID" value="PPQ69184.1"/>
    <property type="molecule type" value="Genomic_DNA"/>
</dbReference>
<feature type="compositionally biased region" description="Polar residues" evidence="1">
    <location>
        <begin position="191"/>
        <end position="250"/>
    </location>
</feature>
<evidence type="ECO:0000313" key="3">
    <source>
        <dbReference type="Proteomes" id="UP000284842"/>
    </source>
</evidence>
<organism evidence="2 3">
    <name type="scientific">Panaeolus cyanescens</name>
    <dbReference type="NCBI Taxonomy" id="181874"/>
    <lineage>
        <taxon>Eukaryota</taxon>
        <taxon>Fungi</taxon>
        <taxon>Dikarya</taxon>
        <taxon>Basidiomycota</taxon>
        <taxon>Agaricomycotina</taxon>
        <taxon>Agaricomycetes</taxon>
        <taxon>Agaricomycetidae</taxon>
        <taxon>Agaricales</taxon>
        <taxon>Agaricineae</taxon>
        <taxon>Galeropsidaceae</taxon>
        <taxon>Panaeolus</taxon>
    </lineage>
</organism>
<sequence>MSSAQPAQTNTKANAPIDEDLPPQLHAGKVGYGPNYRTGPTLEEKVVGLKEELLGKVTHNKERIRHGHEVRSGEEKRKKMSGEDEPNPFAGAEEDHSLESPAAGLKGNKSHDQSNANFSEAGGKTPENTPASASLHSSTQGHSTSSAALNANQNGNSHKSLNSKALPSDVNQSLPVSEGKMGNKPNAADSDVNQTVPTSTKNKNMPTSTLNTNMPSAETNNNLTSHKPTNNNPFTSADSESDGLSRSSYKPSPENATIDLNDKKNKERAATVAPAGTEAAEHQRKGGNVTDTKYLN</sequence>
<feature type="region of interest" description="Disordered" evidence="1">
    <location>
        <begin position="54"/>
        <end position="296"/>
    </location>
</feature>
<reference evidence="2 3" key="1">
    <citation type="journal article" date="2018" name="Evol. Lett.">
        <title>Horizontal gene cluster transfer increased hallucinogenic mushroom diversity.</title>
        <authorList>
            <person name="Reynolds H.T."/>
            <person name="Vijayakumar V."/>
            <person name="Gluck-Thaler E."/>
            <person name="Korotkin H.B."/>
            <person name="Matheny P.B."/>
            <person name="Slot J.C."/>
        </authorList>
    </citation>
    <scope>NUCLEOTIDE SEQUENCE [LARGE SCALE GENOMIC DNA]</scope>
    <source>
        <strain evidence="2 3">2629</strain>
    </source>
</reference>
<keyword evidence="3" id="KW-1185">Reference proteome</keyword>
<feature type="compositionally biased region" description="Polar residues" evidence="1">
    <location>
        <begin position="1"/>
        <end position="13"/>
    </location>
</feature>
<gene>
    <name evidence="2" type="ORF">CVT24_000032</name>
</gene>